<dbReference type="InterPro" id="IPR043161">
    <property type="entry name" value="DOCK_C_lobe_A"/>
</dbReference>
<evidence type="ECO:0000259" key="8">
    <source>
        <dbReference type="PROSITE" id="PS51651"/>
    </source>
</evidence>
<comment type="similarity">
    <text evidence="5">Belongs to the DOCK family.</text>
</comment>
<dbReference type="InterPro" id="IPR032376">
    <property type="entry name" value="DOCK_N"/>
</dbReference>
<dbReference type="InterPro" id="IPR027357">
    <property type="entry name" value="DOCKER_dom"/>
</dbReference>
<feature type="region of interest" description="Disordered" evidence="6">
    <location>
        <begin position="1585"/>
        <end position="1754"/>
    </location>
</feature>
<dbReference type="Gene3D" id="2.60.40.150">
    <property type="entry name" value="C2 domain"/>
    <property type="match status" value="1"/>
</dbReference>
<dbReference type="PROSITE" id="PS51650">
    <property type="entry name" value="C2_DOCK"/>
    <property type="match status" value="1"/>
</dbReference>
<evidence type="ECO:0000256" key="6">
    <source>
        <dbReference type="SAM" id="MobiDB-lite"/>
    </source>
</evidence>
<dbReference type="FunFam" id="1.25.40.410:FF:000003">
    <property type="entry name" value="Dedicator of cytokinesis protein 4"/>
    <property type="match status" value="1"/>
</dbReference>
<feature type="region of interest" description="Disordered" evidence="6">
    <location>
        <begin position="1517"/>
        <end position="1569"/>
    </location>
</feature>
<dbReference type="Gene3D" id="1.20.1270.350">
    <property type="entry name" value="Dedicator of cytokinesis N-terminal subdomain"/>
    <property type="match status" value="1"/>
</dbReference>
<dbReference type="GO" id="GO:0005085">
    <property type="term" value="F:guanyl-nucleotide exchange factor activity"/>
    <property type="evidence" value="ECO:0007669"/>
    <property type="project" value="UniProtKB-KW"/>
</dbReference>
<dbReference type="Pfam" id="PF20421">
    <property type="entry name" value="DHR-2_Lobe_C"/>
    <property type="match status" value="1"/>
</dbReference>
<evidence type="ECO:0000259" key="7">
    <source>
        <dbReference type="PROSITE" id="PS51650"/>
    </source>
</evidence>
<evidence type="ECO:0000256" key="1">
    <source>
        <dbReference type="ARBA" id="ARBA00004496"/>
    </source>
</evidence>
<dbReference type="Pfam" id="PF14429">
    <property type="entry name" value="DOCK-C2"/>
    <property type="match status" value="1"/>
</dbReference>
<dbReference type="SUPFAM" id="SSF48371">
    <property type="entry name" value="ARM repeat"/>
    <property type="match status" value="1"/>
</dbReference>
<dbReference type="GO" id="GO:0005886">
    <property type="term" value="C:plasma membrane"/>
    <property type="evidence" value="ECO:0007669"/>
    <property type="project" value="TreeGrafter"/>
</dbReference>
<keyword evidence="3" id="KW-0597">Phosphoprotein</keyword>
<dbReference type="CDD" id="cd08695">
    <property type="entry name" value="C2_Dock-B"/>
    <property type="match status" value="1"/>
</dbReference>
<dbReference type="GO" id="GO:0031267">
    <property type="term" value="F:small GTPase binding"/>
    <property type="evidence" value="ECO:0007669"/>
    <property type="project" value="TreeGrafter"/>
</dbReference>
<feature type="domain" description="C2 DOCK-type" evidence="7">
    <location>
        <begin position="341"/>
        <end position="517"/>
    </location>
</feature>
<dbReference type="Pfam" id="PF16172">
    <property type="entry name" value="DOCK_N"/>
    <property type="match status" value="1"/>
</dbReference>
<dbReference type="InterPro" id="IPR046773">
    <property type="entry name" value="DOCKER_Lobe_C"/>
</dbReference>
<dbReference type="InterPro" id="IPR026791">
    <property type="entry name" value="DOCK"/>
</dbReference>
<dbReference type="InterPro" id="IPR042455">
    <property type="entry name" value="DOCK_N_sub1"/>
</dbReference>
<accession>A0A147BDL8</accession>
<feature type="compositionally biased region" description="Polar residues" evidence="6">
    <location>
        <begin position="1643"/>
        <end position="1661"/>
    </location>
</feature>
<comment type="subcellular location">
    <subcellularLocation>
        <location evidence="1">Cytoplasm</location>
    </subcellularLocation>
</comment>
<dbReference type="InterPro" id="IPR056372">
    <property type="entry name" value="TPR_DOCK"/>
</dbReference>
<feature type="domain" description="DOCKER" evidence="8">
    <location>
        <begin position="1118"/>
        <end position="1525"/>
    </location>
</feature>
<dbReference type="GO" id="GO:0007264">
    <property type="term" value="P:small GTPase-mediated signal transduction"/>
    <property type="evidence" value="ECO:0007669"/>
    <property type="project" value="InterPro"/>
</dbReference>
<dbReference type="InterPro" id="IPR043162">
    <property type="entry name" value="DOCK_C_lobe_C"/>
</dbReference>
<dbReference type="InterPro" id="IPR035892">
    <property type="entry name" value="C2_domain_sf"/>
</dbReference>
<name>A0A147BDL8_IXORI</name>
<feature type="compositionally biased region" description="Low complexity" evidence="6">
    <location>
        <begin position="1558"/>
        <end position="1568"/>
    </location>
</feature>
<evidence type="ECO:0000313" key="9">
    <source>
        <dbReference type="EMBL" id="JAR88856.1"/>
    </source>
</evidence>
<feature type="non-terminal residue" evidence="9">
    <location>
        <position position="1"/>
    </location>
</feature>
<dbReference type="PROSITE" id="PS51651">
    <property type="entry name" value="DOCKER"/>
    <property type="match status" value="1"/>
</dbReference>
<keyword evidence="2" id="KW-0963">Cytoplasm</keyword>
<dbReference type="Gene3D" id="1.20.58.740">
    <property type="match status" value="1"/>
</dbReference>
<dbReference type="Pfam" id="PF20422">
    <property type="entry name" value="DHR-2_Lobe_B"/>
    <property type="match status" value="1"/>
</dbReference>
<dbReference type="FunFam" id="2.60.40.150:FF:000045">
    <property type="entry name" value="Dedicator of cytokinesis protein 4"/>
    <property type="match status" value="1"/>
</dbReference>
<dbReference type="CDD" id="cd11696">
    <property type="entry name" value="DHR2_DOCK_B"/>
    <property type="match status" value="1"/>
</dbReference>
<dbReference type="InterPro" id="IPR016024">
    <property type="entry name" value="ARM-type_fold"/>
</dbReference>
<protein>
    <submittedName>
        <fullName evidence="9">Putative signaling protein</fullName>
    </submittedName>
</protein>
<dbReference type="InterPro" id="IPR037811">
    <property type="entry name" value="C2_Dock-B"/>
</dbReference>
<keyword evidence="4" id="KW-0344">Guanine-nucleotide releasing factor</keyword>
<evidence type="ECO:0000256" key="2">
    <source>
        <dbReference type="ARBA" id="ARBA00022490"/>
    </source>
</evidence>
<dbReference type="InterPro" id="IPR046769">
    <property type="entry name" value="DOCKER_Lobe_A"/>
</dbReference>
<proteinExistence type="inferred from homology"/>
<evidence type="ECO:0000256" key="3">
    <source>
        <dbReference type="ARBA" id="ARBA00022553"/>
    </source>
</evidence>
<dbReference type="Pfam" id="PF23554">
    <property type="entry name" value="TPR_DOCK"/>
    <property type="match status" value="1"/>
</dbReference>
<reference evidence="9" key="1">
    <citation type="journal article" date="2018" name="PLoS Negl. Trop. Dis.">
        <title>Sialome diversity of ticks revealed by RNAseq of single tick salivary glands.</title>
        <authorList>
            <person name="Perner J."/>
            <person name="Kropackova S."/>
            <person name="Kopacek P."/>
            <person name="Ribeiro J.M."/>
        </authorList>
    </citation>
    <scope>NUCLEOTIDE SEQUENCE</scope>
    <source>
        <strain evidence="9">Siblings of single egg batch collected in Ceske Budejovice</strain>
        <tissue evidence="9">Salivary glands</tissue>
    </source>
</reference>
<dbReference type="Gene3D" id="1.25.40.410">
    <property type="match status" value="1"/>
</dbReference>
<dbReference type="PANTHER" id="PTHR45653">
    <property type="entry name" value="DEDICATOR OF CYTOKINESIS"/>
    <property type="match status" value="1"/>
</dbReference>
<dbReference type="GO" id="GO:0005737">
    <property type="term" value="C:cytoplasm"/>
    <property type="evidence" value="ECO:0007669"/>
    <property type="project" value="UniProtKB-SubCell"/>
</dbReference>
<dbReference type="EMBL" id="GEGO01006548">
    <property type="protein sequence ID" value="JAR88856.1"/>
    <property type="molecule type" value="Transcribed_RNA"/>
</dbReference>
<organism evidence="9">
    <name type="scientific">Ixodes ricinus</name>
    <name type="common">Common tick</name>
    <name type="synonym">Acarus ricinus</name>
    <dbReference type="NCBI Taxonomy" id="34613"/>
    <lineage>
        <taxon>Eukaryota</taxon>
        <taxon>Metazoa</taxon>
        <taxon>Ecdysozoa</taxon>
        <taxon>Arthropoda</taxon>
        <taxon>Chelicerata</taxon>
        <taxon>Arachnida</taxon>
        <taxon>Acari</taxon>
        <taxon>Parasitiformes</taxon>
        <taxon>Ixodida</taxon>
        <taxon>Ixodoidea</taxon>
        <taxon>Ixodidae</taxon>
        <taxon>Ixodinae</taxon>
        <taxon>Ixodes</taxon>
    </lineage>
</organism>
<dbReference type="InterPro" id="IPR046770">
    <property type="entry name" value="DOCKER_Lobe_B"/>
</dbReference>
<dbReference type="PANTHER" id="PTHR45653:SF12">
    <property type="entry name" value="SPONGE, ISOFORM E"/>
    <property type="match status" value="1"/>
</dbReference>
<evidence type="ECO:0000256" key="5">
    <source>
        <dbReference type="PROSITE-ProRule" id="PRU00983"/>
    </source>
</evidence>
<evidence type="ECO:0000256" key="4">
    <source>
        <dbReference type="ARBA" id="ARBA00022658"/>
    </source>
</evidence>
<sequence length="1754" mass="197212">PYETVVGADEPTVFEAACVLREWHPVWKKLYLERDSVKFLAIQKVMCDLLEWRRQMVTGKLTQDQMWDLKVKMTAKIDWGNRLLDMDLVPRVECAVVDPDTLSPVELYQVHLESVDNIGGPAGSTLRRREKAASRAAQSQQLYLAMRDFSYNPGENLELRFALYDAHEAQFLSENFLVRIAKCGQSNFLTNHFTVFTDVGKPEVDRQVYLVVQVLRTGRLQSDSKKGAGQGYRRPLACGVLEVTSLLRENGSGLNREMEHTIKLFVCNESDFHQLHELIIKKMSHKYNMLPGQPNLGLVVTLCSLQGELSQLQQENPVLLKSAVITRKRGFPDVIMPGDVRNDLYLTLDRGEFEKGGKSTGKNIEATVLLVAADGQLLQGCLSSGTGEEPCSEFRSLVLYHNNNPRWSDTVKVSIPMEMFDGSHIRIEFRHCSARDKDRRLLGFSFLPLMDEQGTIIRNGSHELYVYKADDSWQKALEGAQYRGLATGPRSGDGLAPGSQGGGRSPREALHVTTLLCSTKLTQNGDLLSLLKWKVHPDRIEDALHNVIKLDGEEIVKFLQDILDALFSMFSTGDGNSTACSGLVFKTLVYILSLLESPKFEHFKPVMDAYITGHFAAALVYKGLLSCVAHCAELICDTEEHAAIQHCFRSLEHVFKFIVQSRVLFARATGDPNEEAFWGDLHELFCSFEKMLSLEGDSKVLPMQVSLVHSLSGMYEQLVQVLPLQGVARLVRLSLSWLAPRPHLDLAQARLRCIQRTAKGPVFAGAVGETRGELLEAFVGPLREQLCLGLELRLCTEVLGDLLSALHRGGPGQDLPMLALLEPLVNTLCELDADSPVMGWLMSCLLSLLRLMEEQHYLALWDRLRREDGSLRGFLAHTVALMHGVLLQDIFPRDWMVMRTVANHVALGALQEFSQVLTSDFLEPFDQELWLQYLTLAVAFLTQPSLQLESFSSVKRERMLERYGDMRVLMGFQILALWNKLGCHKACFVPAMVGPFLKMTLVRETELRKATLPIFFDMMDCEQAARGNFQQVESELIDKLDILVSESSGDDEYRQLFHTILLEKVRCNEPVWKENGVSFISSITRLLERLLDYRNVVEGAENRDKRMSCTVNLLKFYRSEIQRQEMYVRYVYKLCDLHLPAENFTEAAFTLKLHADLLSWSGDPLPADEKHREQPQWQRKEALYLRILKYFDQGKCWEEGIPLCKELAELYEKRLFNYEKLSSILKMQAQFLDNILTQLRPEPEYFRVGFYGLGFPVFLRNKVFVYRGLEYEKVVAFTQRMQSQFPQAQLLTKNAPPDIGILGSDEQHLQICSVKPLPERRPEFEGREVPDKVLNYYLVNDVRMFQFDRPIHKEPIDKDNEFKSLWIERTTLETEERLPGVLPWQAVVHQHLQEVPPLVHACESVEAMNQELRRLVALFSREPSRGIAPLSMRLAGVIEAAVNGGIAKYQEAFFGPRFALDHPEQAPHIARLKALILDKVHILEGGLSLHGRLAPPEVVPLQRRLVDRFVLMKQSVREAASPGSRGSPGAESRRPSILSSPLPPVPSGKRPASCEPCGSTRSSSSGSSVYGQLLLLPEDSDDCIYSRLKEEPGGGEGRPLDLAAPPIPSRPRSVSLTVPDQKLSLAEQQMGRASSHRRERSDGSSQALYSSPTARPGNHNSLLREQREEACPPPLPPRVVDRGSSLLDPDPVDVTRPALPSRLGRKETTVSEPSGDAVLSGGLELVPPPLPCKRLGSNRGSAADALAGTASPDV</sequence>
<dbReference type="Pfam" id="PF06920">
    <property type="entry name" value="DHR-2_Lobe_A"/>
    <property type="match status" value="1"/>
</dbReference>
<dbReference type="InterPro" id="IPR027007">
    <property type="entry name" value="C2_DOCK-type_domain"/>
</dbReference>